<protein>
    <recommendedName>
        <fullName evidence="2">SET domain-containing protein</fullName>
    </recommendedName>
</protein>
<feature type="domain" description="SET" evidence="2">
    <location>
        <begin position="1797"/>
        <end position="1923"/>
    </location>
</feature>
<comment type="caution">
    <text evidence="3">The sequence shown here is derived from an EMBL/GenBank/DDBJ whole genome shotgun (WGS) entry which is preliminary data.</text>
</comment>
<dbReference type="SMART" id="SM00317">
    <property type="entry name" value="SET"/>
    <property type="match status" value="1"/>
</dbReference>
<dbReference type="PROSITE" id="PS50280">
    <property type="entry name" value="SET"/>
    <property type="match status" value="1"/>
</dbReference>
<evidence type="ECO:0000259" key="2">
    <source>
        <dbReference type="PROSITE" id="PS50280"/>
    </source>
</evidence>
<evidence type="ECO:0000313" key="4">
    <source>
        <dbReference type="Proteomes" id="UP001190700"/>
    </source>
</evidence>
<keyword evidence="4" id="KW-1185">Reference proteome</keyword>
<feature type="region of interest" description="Disordered" evidence="1">
    <location>
        <begin position="359"/>
        <end position="421"/>
    </location>
</feature>
<feature type="compositionally biased region" description="Gly residues" evidence="1">
    <location>
        <begin position="118"/>
        <end position="136"/>
    </location>
</feature>
<name>A0AAE0C5E3_9CHLO</name>
<feature type="compositionally biased region" description="Basic and acidic residues" evidence="1">
    <location>
        <begin position="386"/>
        <end position="395"/>
    </location>
</feature>
<proteinExistence type="predicted"/>
<organism evidence="3 4">
    <name type="scientific">Cymbomonas tetramitiformis</name>
    <dbReference type="NCBI Taxonomy" id="36881"/>
    <lineage>
        <taxon>Eukaryota</taxon>
        <taxon>Viridiplantae</taxon>
        <taxon>Chlorophyta</taxon>
        <taxon>Pyramimonadophyceae</taxon>
        <taxon>Pyramimonadales</taxon>
        <taxon>Pyramimonadaceae</taxon>
        <taxon>Cymbomonas</taxon>
    </lineage>
</organism>
<evidence type="ECO:0000256" key="1">
    <source>
        <dbReference type="SAM" id="MobiDB-lite"/>
    </source>
</evidence>
<dbReference type="InterPro" id="IPR001214">
    <property type="entry name" value="SET_dom"/>
</dbReference>
<dbReference type="Gene3D" id="2.170.270.10">
    <property type="entry name" value="SET domain"/>
    <property type="match status" value="1"/>
</dbReference>
<reference evidence="3 4" key="1">
    <citation type="journal article" date="2015" name="Genome Biol. Evol.">
        <title>Comparative Genomics of a Bacterivorous Green Alga Reveals Evolutionary Causalities and Consequences of Phago-Mixotrophic Mode of Nutrition.</title>
        <authorList>
            <person name="Burns J.A."/>
            <person name="Paasch A."/>
            <person name="Narechania A."/>
            <person name="Kim E."/>
        </authorList>
    </citation>
    <scope>NUCLEOTIDE SEQUENCE [LARGE SCALE GENOMIC DNA]</scope>
    <source>
        <strain evidence="3 4">PLY_AMNH</strain>
    </source>
</reference>
<dbReference type="SUPFAM" id="SSF82199">
    <property type="entry name" value="SET domain"/>
    <property type="match status" value="1"/>
</dbReference>
<dbReference type="Pfam" id="PF00856">
    <property type="entry name" value="SET"/>
    <property type="match status" value="1"/>
</dbReference>
<sequence length="1949" mass="211406">MEADHIGGVRALDGAANCEMLRDALASLMDLIPSHATDGTPAWWERWEAELREMDTPSGISAHARQAVKRLTPLSNSAGQHTMGVITPKSAAVNSVEMLLAELFRYSYSWAITRSHGGGTGATEAGGGDDSGGSEPGTGALQSVAATPAADAGTSVELPDLSRLRCGQRAEVFWKAEKEWFPGLWVADAGRGEGAGAGCGVLYEDGESETDMEADHIGGMRALDRFVDCEMLRDALASLMDSIPSHATDSTRAWWERWEAELREMDTPSGISAHARQAVKRLTPLRDVGMWKPGARFADSVEKLLAEVFHFSRTWKSVRDRFSFHPAREGGGPGHEEPASEALKHATLQKRAALAASISQDDRARLLPRKRPAPSAPITQSAKCRKAGDIREREQPSGIQGASPDAPQQADPSKVLSKADRARSAKALAGMRAAVSESRAAEAPWLCRAALVKVGAQLGVGKRQAATLVGCLARDTQVKLCTSQRAHYFHCFGVECPICFRETDVAPLAVRSERAVTQWLSAIAEAKEADPPWLFQTKLVSIGQQHGLDRGQKDATLRVKEFQDAGHVMVCEGGHVSSGRSSAGLHFHHSSARCPICAPPLGSEQIAEQVVEEWLSAILRAALTDRPWLTKADLLRIATSHGLGKRARQLARTLEHMAIACPEDGKSTMAAAASEDAAGRCQGAGWVKFCVAAGAQRQRRVASPRLHAEAMATDSPWLTKKELIGVGVQHGLTKSQAAELVAQCVDAGHVALCVQGEQGKNKGAKLFYHSCDGGCPVPWVKHADLLSIGARRGLNEPRAREAGQSCVDDGDVKLCTEQKGGSLWTYYHSSSTCCPACRTNEDKDAPRVKTIAECRSAILQASKMDPPWLSSAAVRKIGKRHGFPETRSSQSSLLTEIEDPGRVKVCTAEVAMKRVYCHSSDSTCPVCRPKGSDMPACAVAITDCVTDILAQLRMAAAPWLTHDELVKLAAQHGLAAAHAEATGTELESATDVRRCFAEHRDRPRRVYYHLGSSSCPVCAPAAIGRVLGACKAEAIVGYISAVTEAMATDPPWLTRTAMIGIGVRNGLTESQAAELALQCADAGHVALCVQGEQGKSGARLFYHSCDGGCPVCDPQAVVAILAVKRAEAMVELRAAISRAAATDTPWISRQQLTQIGMQHGLKHTEAVELTNAVEGDTNGVAVCVAGKRGTCGSQIYYHESGTGCPVCRPTPETDKGGVHRDNLVAKLEKVGYCGKGHLREARLLQGSAFEDLVRDGVVKSCSPSGGRWAPHYHLRDAVCPACSPESFPEAERTWSHEDLAERLSAMVDQLQVVTVGTAHEYLGGGMSVDRHIISSGLKALAASEEHDIVYCQRRNNHGLSFFHLRGVACPLCCPPASSATAARPEDAPLLTDSGAAGVAARLPPLPVKTQELLVSVLGARYLNTVSLRLALQEACATSTNQSQASSRCGWDLSIQLALLHGVVQCCRLQTGKRSVFYHLPGGSCPACRPREVGEQEQSQEPLPSPEEAPVHDFTSALRATLQAQRWITKHDFDEAVSARLQVHGEVAIANYHSNMAILHLADNTCPRCDGTHQTWEAATKATLKLLKELRWTKLSQLAIHCGLEHEYPMYRRARAMMESLQEKGLVQCCAPGANAAVKYHWYHLAEEACPRCDADGTLSVGAEVHIDEALLRQHIYVTLCQGAFVQHGHFYHLPNRGCPRCQPEQRSEMLEDKAQGGDERGRNRKRTKCAETTSEGKQPIGQRHAVRRVRIKSCTTESAEDADVRRIGDFSLCQVTAQSARKRWREGRIDSGMEDRDRFVLKDCGEAALGNGVFARTRLTKHELLFEYEGDRLRGQIDWEQLQDPELELEYMWELSNGDLIDARAHDGWAKYINCYNGIAESPNVVAHEVQGSLGYGMAQGLLVKFFAVRDITPGEQLLIDYGSMYADYDWEAAYAVRKKERPEHRLVG</sequence>
<dbReference type="EMBL" id="LGRX02027860">
    <property type="protein sequence ID" value="KAK3248702.1"/>
    <property type="molecule type" value="Genomic_DNA"/>
</dbReference>
<dbReference type="InterPro" id="IPR046341">
    <property type="entry name" value="SET_dom_sf"/>
</dbReference>
<evidence type="ECO:0000313" key="3">
    <source>
        <dbReference type="EMBL" id="KAK3248702.1"/>
    </source>
</evidence>
<gene>
    <name evidence="3" type="ORF">CYMTET_41841</name>
</gene>
<accession>A0AAE0C5E3</accession>
<feature type="region of interest" description="Disordered" evidence="1">
    <location>
        <begin position="1704"/>
        <end position="1742"/>
    </location>
</feature>
<feature type="compositionally biased region" description="Basic and acidic residues" evidence="1">
    <location>
        <begin position="1704"/>
        <end position="1721"/>
    </location>
</feature>
<feature type="region of interest" description="Disordered" evidence="1">
    <location>
        <begin position="118"/>
        <end position="148"/>
    </location>
</feature>
<dbReference type="Proteomes" id="UP001190700">
    <property type="component" value="Unassembled WGS sequence"/>
</dbReference>